<dbReference type="AlphaFoldDB" id="A0A358E3J3"/>
<dbReference type="InterPro" id="IPR038604">
    <property type="entry name" value="HopJ_sf"/>
</dbReference>
<evidence type="ECO:0000313" key="2">
    <source>
        <dbReference type="EMBL" id="HBU52957.1"/>
    </source>
</evidence>
<proteinExistence type="predicted"/>
<dbReference type="Pfam" id="PF08888">
    <property type="entry name" value="HopJ"/>
    <property type="match status" value="1"/>
</dbReference>
<evidence type="ECO:0000313" key="3">
    <source>
        <dbReference type="Proteomes" id="UP000263517"/>
    </source>
</evidence>
<reference evidence="3 4" key="1">
    <citation type="journal article" date="2018" name="Nat. Biotechnol.">
        <title>A standardized bacterial taxonomy based on genome phylogeny substantially revises the tree of life.</title>
        <authorList>
            <person name="Parks D.H."/>
            <person name="Chuvochina M."/>
            <person name="Waite D.W."/>
            <person name="Rinke C."/>
            <person name="Skarshewski A."/>
            <person name="Chaumeil P.A."/>
            <person name="Hugenholtz P."/>
        </authorList>
    </citation>
    <scope>NUCLEOTIDE SEQUENCE [LARGE SCALE GENOMIC DNA]</scope>
    <source>
        <strain evidence="2">UBA11621</strain>
        <strain evidence="1">UBA11978</strain>
    </source>
</reference>
<name>A0A358E3J3_9ALTE</name>
<accession>A0A358E3J3</accession>
<evidence type="ECO:0000313" key="4">
    <source>
        <dbReference type="Proteomes" id="UP000264779"/>
    </source>
</evidence>
<dbReference type="Proteomes" id="UP000263517">
    <property type="component" value="Unassembled WGS sequence"/>
</dbReference>
<dbReference type="STRING" id="589873.EP12_14370"/>
<gene>
    <name evidence="1" type="ORF">DCW74_13885</name>
    <name evidence="2" type="ORF">DEB45_17025</name>
</gene>
<evidence type="ECO:0008006" key="5">
    <source>
        <dbReference type="Google" id="ProtNLM"/>
    </source>
</evidence>
<organism evidence="2 4">
    <name type="scientific">Alteromonas australica</name>
    <dbReference type="NCBI Taxonomy" id="589873"/>
    <lineage>
        <taxon>Bacteria</taxon>
        <taxon>Pseudomonadati</taxon>
        <taxon>Pseudomonadota</taxon>
        <taxon>Gammaproteobacteria</taxon>
        <taxon>Alteromonadales</taxon>
        <taxon>Alteromonadaceae</taxon>
        <taxon>Alteromonas/Salinimonas group</taxon>
        <taxon>Alteromonas</taxon>
    </lineage>
</organism>
<comment type="caution">
    <text evidence="2">The sequence shown here is derived from an EMBL/GenBank/DDBJ whole genome shotgun (WGS) entry which is preliminary data.</text>
</comment>
<sequence length="122" mass="13593">MELTVSYTRLEELVAHLSEAPNTIAFGDVISLIDNTFFFTPTAFENGVIKNQENHNNGSCKLLALGQYLDLSNEQTLALFGSFYRDDVLNHPEGDDHGNIRNFMQTGHAGVTFEQFPLVLKG</sequence>
<dbReference type="Gene3D" id="3.20.160.10">
    <property type="entry name" value="vpa0580 domain like"/>
    <property type="match status" value="1"/>
</dbReference>
<dbReference type="EMBL" id="DONK01000266">
    <property type="protein sequence ID" value="HBU52957.1"/>
    <property type="molecule type" value="Genomic_DNA"/>
</dbReference>
<dbReference type="InterPro" id="IPR014984">
    <property type="entry name" value="HopJ"/>
</dbReference>
<dbReference type="Proteomes" id="UP000264779">
    <property type="component" value="Unassembled WGS sequence"/>
</dbReference>
<evidence type="ECO:0000313" key="1">
    <source>
        <dbReference type="EMBL" id="HAW76812.1"/>
    </source>
</evidence>
<dbReference type="EMBL" id="DNAN01000493">
    <property type="protein sequence ID" value="HAW76812.1"/>
    <property type="molecule type" value="Genomic_DNA"/>
</dbReference>
<protein>
    <recommendedName>
        <fullName evidence="5">Type III effector</fullName>
    </recommendedName>
</protein>